<keyword evidence="1" id="KW-0732">Signal</keyword>
<keyword evidence="4" id="KW-1185">Reference proteome</keyword>
<feature type="signal peptide" evidence="1">
    <location>
        <begin position="1"/>
        <end position="19"/>
    </location>
</feature>
<evidence type="ECO:0000313" key="3">
    <source>
        <dbReference type="EMBL" id="KAK4805092.1"/>
    </source>
</evidence>
<evidence type="ECO:0000313" key="4">
    <source>
        <dbReference type="Proteomes" id="UP001346149"/>
    </source>
</evidence>
<feature type="chain" id="PRO_5042814314" description="Expansin-like CBD domain-containing protein" evidence="1">
    <location>
        <begin position="20"/>
        <end position="82"/>
    </location>
</feature>
<dbReference type="Pfam" id="PF01357">
    <property type="entry name" value="Expansin_C"/>
    <property type="match status" value="1"/>
</dbReference>
<accession>A0AAN7MGG0</accession>
<dbReference type="Gene3D" id="2.60.40.760">
    <property type="entry name" value="Expansin, cellulose-binding-like domain"/>
    <property type="match status" value="1"/>
</dbReference>
<name>A0AAN7MGG0_TRANT</name>
<dbReference type="AlphaFoldDB" id="A0AAN7MGG0"/>
<comment type="caution">
    <text evidence="3">The sequence shown here is derived from an EMBL/GenBank/DDBJ whole genome shotgun (WGS) entry which is preliminary data.</text>
</comment>
<feature type="domain" description="Expansin-like CBD" evidence="2">
    <location>
        <begin position="15"/>
        <end position="66"/>
    </location>
</feature>
<dbReference type="EMBL" id="JAXQNO010000001">
    <property type="protein sequence ID" value="KAK4805092.1"/>
    <property type="molecule type" value="Genomic_DNA"/>
</dbReference>
<evidence type="ECO:0000256" key="1">
    <source>
        <dbReference type="SAM" id="SignalP"/>
    </source>
</evidence>
<dbReference type="SUPFAM" id="SSF49590">
    <property type="entry name" value="PHL pollen allergen"/>
    <property type="match status" value="1"/>
</dbReference>
<protein>
    <recommendedName>
        <fullName evidence="2">Expansin-like CBD domain-containing protein</fullName>
    </recommendedName>
</protein>
<proteinExistence type="predicted"/>
<reference evidence="3 4" key="1">
    <citation type="journal article" date="2023" name="Hortic Res">
        <title>Pangenome of water caltrop reveals structural variations and asymmetric subgenome divergence after allopolyploidization.</title>
        <authorList>
            <person name="Zhang X."/>
            <person name="Chen Y."/>
            <person name="Wang L."/>
            <person name="Yuan Y."/>
            <person name="Fang M."/>
            <person name="Shi L."/>
            <person name="Lu R."/>
            <person name="Comes H.P."/>
            <person name="Ma Y."/>
            <person name="Chen Y."/>
            <person name="Huang G."/>
            <person name="Zhou Y."/>
            <person name="Zheng Z."/>
            <person name="Qiu Y."/>
        </authorList>
    </citation>
    <scope>NUCLEOTIDE SEQUENCE [LARGE SCALE GENOMIC DNA]</scope>
    <source>
        <strain evidence="3">F231</strain>
    </source>
</reference>
<sequence length="82" mass="9083">MCNFLGFFSLVIWEEQADCQEWKPMRRAFWAVFDTASPPRGGDISVRFQVCGGSGVRWIQPKNAIPGDGKAGATYSIGIQLD</sequence>
<dbReference type="Proteomes" id="UP001346149">
    <property type="component" value="Unassembled WGS sequence"/>
</dbReference>
<organism evidence="3 4">
    <name type="scientific">Trapa natans</name>
    <name type="common">Water chestnut</name>
    <dbReference type="NCBI Taxonomy" id="22666"/>
    <lineage>
        <taxon>Eukaryota</taxon>
        <taxon>Viridiplantae</taxon>
        <taxon>Streptophyta</taxon>
        <taxon>Embryophyta</taxon>
        <taxon>Tracheophyta</taxon>
        <taxon>Spermatophyta</taxon>
        <taxon>Magnoliopsida</taxon>
        <taxon>eudicotyledons</taxon>
        <taxon>Gunneridae</taxon>
        <taxon>Pentapetalae</taxon>
        <taxon>rosids</taxon>
        <taxon>malvids</taxon>
        <taxon>Myrtales</taxon>
        <taxon>Lythraceae</taxon>
        <taxon>Trapa</taxon>
    </lineage>
</organism>
<dbReference type="InterPro" id="IPR036749">
    <property type="entry name" value="Expansin_CBD_sf"/>
</dbReference>
<dbReference type="InterPro" id="IPR007117">
    <property type="entry name" value="Expansin_CBD"/>
</dbReference>
<evidence type="ECO:0000259" key="2">
    <source>
        <dbReference type="Pfam" id="PF01357"/>
    </source>
</evidence>
<gene>
    <name evidence="3" type="ORF">SAY86_004909</name>
</gene>